<dbReference type="VEuPathDB" id="TriTrypDB:TM35_000191000"/>
<organism evidence="2 3">
    <name type="scientific">Trypanosoma theileri</name>
    <dbReference type="NCBI Taxonomy" id="67003"/>
    <lineage>
        <taxon>Eukaryota</taxon>
        <taxon>Discoba</taxon>
        <taxon>Euglenozoa</taxon>
        <taxon>Kinetoplastea</taxon>
        <taxon>Metakinetoplastina</taxon>
        <taxon>Trypanosomatida</taxon>
        <taxon>Trypanosomatidae</taxon>
        <taxon>Trypanosoma</taxon>
    </lineage>
</organism>
<dbReference type="GeneID" id="39986378"/>
<dbReference type="EMBL" id="NBCO01000019">
    <property type="protein sequence ID" value="ORC87856.1"/>
    <property type="molecule type" value="Genomic_DNA"/>
</dbReference>
<evidence type="ECO:0000313" key="3">
    <source>
        <dbReference type="Proteomes" id="UP000192257"/>
    </source>
</evidence>
<evidence type="ECO:0000256" key="1">
    <source>
        <dbReference type="SAM" id="MobiDB-lite"/>
    </source>
</evidence>
<dbReference type="OrthoDB" id="275105at2759"/>
<accession>A0A1X0NT17</accession>
<feature type="region of interest" description="Disordered" evidence="1">
    <location>
        <begin position="78"/>
        <end position="107"/>
    </location>
</feature>
<gene>
    <name evidence="2" type="ORF">TM35_000191000</name>
</gene>
<dbReference type="AlphaFoldDB" id="A0A1X0NT17"/>
<proteinExistence type="predicted"/>
<evidence type="ECO:0000313" key="2">
    <source>
        <dbReference type="EMBL" id="ORC87856.1"/>
    </source>
</evidence>
<reference evidence="2 3" key="1">
    <citation type="submission" date="2017-03" db="EMBL/GenBank/DDBJ databases">
        <title>An alternative strategy for trypanosome survival in the mammalian bloodstream revealed through genome and transcriptome analysis of the ubiquitous bovine parasite Trypanosoma (Megatrypanum) theileri.</title>
        <authorList>
            <person name="Kelly S."/>
            <person name="Ivens A."/>
            <person name="Mott A."/>
            <person name="O'Neill E."/>
            <person name="Emms D."/>
            <person name="Macleod O."/>
            <person name="Voorheis P."/>
            <person name="Matthews J."/>
            <person name="Matthews K."/>
            <person name="Carrington M."/>
        </authorList>
    </citation>
    <scope>NUCLEOTIDE SEQUENCE [LARGE SCALE GENOMIC DNA]</scope>
    <source>
        <strain evidence="2">Edinburgh</strain>
    </source>
</reference>
<sequence length="134" mass="14407">MDSKNSDPPAVTIVIDPPDTPSNFLGYNVLCSSLDSDYLMQPINEAEYDSETQACVDIISGKHSSFYEHYTQKATLKKGLDVGPESPLPPPRPLSDGDKLAPPPSRGLPIAAVPCSVLKDPVARRLATGVFPKE</sequence>
<name>A0A1X0NT17_9TRYP</name>
<comment type="caution">
    <text evidence="2">The sequence shown here is derived from an EMBL/GenBank/DDBJ whole genome shotgun (WGS) entry which is preliminary data.</text>
</comment>
<dbReference type="Proteomes" id="UP000192257">
    <property type="component" value="Unassembled WGS sequence"/>
</dbReference>
<protein>
    <submittedName>
        <fullName evidence="2">Uncharacterized protein</fullName>
    </submittedName>
</protein>
<keyword evidence="3" id="KW-1185">Reference proteome</keyword>
<dbReference type="RefSeq" id="XP_028881922.1">
    <property type="nucleotide sequence ID" value="XM_029026598.1"/>
</dbReference>